<dbReference type="Proteomes" id="UP001596114">
    <property type="component" value="Unassembled WGS sequence"/>
</dbReference>
<dbReference type="Gene3D" id="1.10.246.130">
    <property type="match status" value="1"/>
</dbReference>
<dbReference type="Pfam" id="PF01019">
    <property type="entry name" value="G_glu_transpept"/>
    <property type="match status" value="1"/>
</dbReference>
<dbReference type="EMBL" id="JBHSNF010000001">
    <property type="protein sequence ID" value="MFC5524772.1"/>
    <property type="molecule type" value="Genomic_DNA"/>
</dbReference>
<evidence type="ECO:0000256" key="4">
    <source>
        <dbReference type="ARBA" id="ARBA00047417"/>
    </source>
</evidence>
<keyword evidence="3 5" id="KW-0012">Acyltransferase</keyword>
<keyword evidence="5 7" id="KW-0808">Transferase</keyword>
<evidence type="ECO:0000313" key="7">
    <source>
        <dbReference type="EMBL" id="MFC5524772.1"/>
    </source>
</evidence>
<keyword evidence="6" id="KW-0732">Signal</keyword>
<dbReference type="EC" id="2.3.2.2" evidence="5"/>
<keyword evidence="5" id="KW-0865">Zymogen</keyword>
<evidence type="ECO:0000256" key="2">
    <source>
        <dbReference type="ARBA" id="ARBA00001089"/>
    </source>
</evidence>
<sequence>MSFSPNWRRLWSALLSLGLVLLAGTAAAADGAPKTAPARVMLVPPMRLRPPGHAAIASANFLATNAGFEVLDKGGNAFDAAVAVAAALSVVEPESSGIGGGFMAVLHQAKDGHDVFIDARETAPAAVNRKDYLKPDGSPNRDAALKGPLSAGIPGEPAGLVLMAERYGRLPLQQSLAPAIRLARDGFKPDPRLRGAIAGVQQDLRRWPASVAKYLPGGKPPAEGVLWRDPEQARTLEQIAAHGNDGFYRGATARKLVAAVHAAGGNWTLADLAGYRARERTPIEVNYRGYRIITAPPPSSGGVAIAEILNILSGYDLTKMGRAERVHYIVEAMRRAFRDHNDYLGDPDFVKMPLDMLLSPYYADGLRQGILPDRATPSSMLPRAQAHEPGMHTTHFSIIDAEGNMAAVTSTVNYTMGSNFVAAGTGVLLNDEMDDFALVPNKPNVYGLLGSVANAPEGGKRMLSSMSPSIVIGANRVAVIGSPGGSTIITQVLEGILHFIDGENAQQIVADKRFHHQYLPDMVMVEKDTFDPATSATLTDMGYTLKQHESWGFMNAITWDRKTNKLDAASDPRHPSGLGKVQ</sequence>
<comment type="catalytic activity">
    <reaction evidence="2 5">
        <text>glutathione + H2O = L-cysteinylglycine + L-glutamate</text>
        <dbReference type="Rhea" id="RHEA:28807"/>
        <dbReference type="ChEBI" id="CHEBI:15377"/>
        <dbReference type="ChEBI" id="CHEBI:29985"/>
        <dbReference type="ChEBI" id="CHEBI:57925"/>
        <dbReference type="ChEBI" id="CHEBI:61694"/>
        <dbReference type="EC" id="3.4.19.13"/>
    </reaction>
</comment>
<dbReference type="InterPro" id="IPR051792">
    <property type="entry name" value="GGT_bact"/>
</dbReference>
<dbReference type="GO" id="GO:0103068">
    <property type="term" value="F:leukotriene C4 gamma-glutamyl transferase activity"/>
    <property type="evidence" value="ECO:0007669"/>
    <property type="project" value="UniProtKB-EC"/>
</dbReference>
<name>A0ABW0QMG4_9GAMM</name>
<evidence type="ECO:0000256" key="5">
    <source>
        <dbReference type="RuleBase" id="RU368036"/>
    </source>
</evidence>
<comment type="catalytic activity">
    <reaction evidence="1 5">
        <text>an S-substituted glutathione + H2O = an S-substituted L-cysteinylglycine + L-glutamate</text>
        <dbReference type="Rhea" id="RHEA:59468"/>
        <dbReference type="ChEBI" id="CHEBI:15377"/>
        <dbReference type="ChEBI" id="CHEBI:29985"/>
        <dbReference type="ChEBI" id="CHEBI:90779"/>
        <dbReference type="ChEBI" id="CHEBI:143103"/>
        <dbReference type="EC" id="3.4.19.13"/>
    </reaction>
</comment>
<comment type="catalytic activity">
    <reaction evidence="4 5">
        <text>an N-terminal (5-L-glutamyl)-[peptide] + an alpha-amino acid = 5-L-glutamyl amino acid + an N-terminal L-alpha-aminoacyl-[peptide]</text>
        <dbReference type="Rhea" id="RHEA:23904"/>
        <dbReference type="Rhea" id="RHEA-COMP:9780"/>
        <dbReference type="Rhea" id="RHEA-COMP:9795"/>
        <dbReference type="ChEBI" id="CHEBI:77644"/>
        <dbReference type="ChEBI" id="CHEBI:78597"/>
        <dbReference type="ChEBI" id="CHEBI:78599"/>
        <dbReference type="ChEBI" id="CHEBI:78608"/>
        <dbReference type="EC" id="2.3.2.2"/>
    </reaction>
</comment>
<reference evidence="8" key="1">
    <citation type="journal article" date="2019" name="Int. J. Syst. Evol. Microbiol.">
        <title>The Global Catalogue of Microorganisms (GCM) 10K type strain sequencing project: providing services to taxonomists for standard genome sequencing and annotation.</title>
        <authorList>
            <consortium name="The Broad Institute Genomics Platform"/>
            <consortium name="The Broad Institute Genome Sequencing Center for Infectious Disease"/>
            <person name="Wu L."/>
            <person name="Ma J."/>
        </authorList>
    </citation>
    <scope>NUCLEOTIDE SEQUENCE [LARGE SCALE GENOMIC DNA]</scope>
    <source>
        <strain evidence="8">CGMCC 1.16619</strain>
    </source>
</reference>
<proteinExistence type="inferred from homology"/>
<evidence type="ECO:0000256" key="3">
    <source>
        <dbReference type="ARBA" id="ARBA00023315"/>
    </source>
</evidence>
<dbReference type="NCBIfam" id="TIGR00066">
    <property type="entry name" value="g_glut_trans"/>
    <property type="match status" value="1"/>
</dbReference>
<comment type="subunit">
    <text evidence="5">This enzyme consists of two polypeptide chains, which are synthesized in precursor form from a single polypeptide.</text>
</comment>
<dbReference type="EC" id="3.4.19.13" evidence="5"/>
<keyword evidence="8" id="KW-1185">Reference proteome</keyword>
<dbReference type="PANTHER" id="PTHR43199:SF6">
    <property type="entry name" value="GLUTATHIONE HYDROLASE PROENZYME"/>
    <property type="match status" value="1"/>
</dbReference>
<evidence type="ECO:0000256" key="1">
    <source>
        <dbReference type="ARBA" id="ARBA00001049"/>
    </source>
</evidence>
<dbReference type="InterPro" id="IPR043137">
    <property type="entry name" value="GGT_ssub_C"/>
</dbReference>
<comment type="PTM">
    <text evidence="5">Cleaved by autocatalysis into a large and a small subunit.</text>
</comment>
<dbReference type="Gene3D" id="3.60.20.40">
    <property type="match status" value="1"/>
</dbReference>
<evidence type="ECO:0000313" key="8">
    <source>
        <dbReference type="Proteomes" id="UP001596114"/>
    </source>
</evidence>
<dbReference type="PANTHER" id="PTHR43199">
    <property type="entry name" value="GLUTATHIONE HYDROLASE"/>
    <property type="match status" value="1"/>
</dbReference>
<feature type="chain" id="PRO_5045338467" description="Glutathione hydrolase proenzyme" evidence="6">
    <location>
        <begin position="29"/>
        <end position="582"/>
    </location>
</feature>
<feature type="signal peptide" evidence="6">
    <location>
        <begin position="1"/>
        <end position="28"/>
    </location>
</feature>
<keyword evidence="5" id="KW-0378">Hydrolase</keyword>
<dbReference type="PRINTS" id="PR01210">
    <property type="entry name" value="GGTRANSPTASE"/>
</dbReference>
<dbReference type="InterPro" id="IPR029055">
    <property type="entry name" value="Ntn_hydrolases_N"/>
</dbReference>
<dbReference type="SUPFAM" id="SSF56235">
    <property type="entry name" value="N-terminal nucleophile aminohydrolases (Ntn hydrolases)"/>
    <property type="match status" value="1"/>
</dbReference>
<protein>
    <recommendedName>
        <fullName evidence="5">Glutathione hydrolase proenzyme</fullName>
        <ecNumber evidence="5">2.3.2.2</ecNumber>
        <ecNumber evidence="5">3.4.19.13</ecNumber>
    </recommendedName>
    <component>
        <recommendedName>
            <fullName evidence="5">Glutathione hydrolase large chain</fullName>
        </recommendedName>
    </component>
    <component>
        <recommendedName>
            <fullName evidence="5">Glutathione hydrolase small chain</fullName>
        </recommendedName>
    </component>
</protein>
<evidence type="ECO:0000256" key="6">
    <source>
        <dbReference type="SAM" id="SignalP"/>
    </source>
</evidence>
<organism evidence="7 8">
    <name type="scientific">Rhodanobacter ginsengisoli</name>
    <dbReference type="NCBI Taxonomy" id="418646"/>
    <lineage>
        <taxon>Bacteria</taxon>
        <taxon>Pseudomonadati</taxon>
        <taxon>Pseudomonadota</taxon>
        <taxon>Gammaproteobacteria</taxon>
        <taxon>Lysobacterales</taxon>
        <taxon>Rhodanobacteraceae</taxon>
        <taxon>Rhodanobacter</taxon>
    </lineage>
</organism>
<comment type="caution">
    <text evidence="7">The sequence shown here is derived from an EMBL/GenBank/DDBJ whole genome shotgun (WGS) entry which is preliminary data.</text>
</comment>
<dbReference type="InterPro" id="IPR043138">
    <property type="entry name" value="GGT_lsub"/>
</dbReference>
<comment type="pathway">
    <text evidence="5">Sulfur metabolism; glutathione metabolism.</text>
</comment>
<accession>A0ABW0QMG4</accession>
<gene>
    <name evidence="7" type="primary">ggt</name>
    <name evidence="7" type="ORF">ACFPPA_03360</name>
</gene>
<dbReference type="InterPro" id="IPR000101">
    <property type="entry name" value="GGT_peptidase"/>
</dbReference>
<comment type="similarity">
    <text evidence="5">Belongs to the gamma-glutamyltransferase family.</text>
</comment>
<dbReference type="RefSeq" id="WP_377317268.1">
    <property type="nucleotide sequence ID" value="NZ_JBHSNF010000001.1"/>
</dbReference>
<keyword evidence="5" id="KW-0317">Glutathione biosynthesis</keyword>